<dbReference type="Proteomes" id="UP000006727">
    <property type="component" value="Chromosome 2"/>
</dbReference>
<protein>
    <submittedName>
        <fullName evidence="1">Uncharacterized protein</fullName>
    </submittedName>
</protein>
<reference evidence="1" key="3">
    <citation type="submission" date="2020-12" db="UniProtKB">
        <authorList>
            <consortium name="EnsemblPlants"/>
        </authorList>
    </citation>
    <scope>IDENTIFICATION</scope>
</reference>
<proteinExistence type="predicted"/>
<evidence type="ECO:0000313" key="1">
    <source>
        <dbReference type="EnsemblPlants" id="PAC:32937551.CDS.1"/>
    </source>
</evidence>
<name>A0A7I3ZA18_PHYPA</name>
<evidence type="ECO:0000313" key="2">
    <source>
        <dbReference type="Proteomes" id="UP000006727"/>
    </source>
</evidence>
<dbReference type="EMBL" id="ABEU02000002">
    <property type="status" value="NOT_ANNOTATED_CDS"/>
    <property type="molecule type" value="Genomic_DNA"/>
</dbReference>
<dbReference type="EnsemblPlants" id="Pp3c2_10300V3.2">
    <property type="protein sequence ID" value="PAC:32937551.CDS.1"/>
    <property type="gene ID" value="Pp3c2_10300"/>
</dbReference>
<dbReference type="Gramene" id="Pp3c2_10300V3.2">
    <property type="protein sequence ID" value="PAC:32937551.CDS.1"/>
    <property type="gene ID" value="Pp3c2_10300"/>
</dbReference>
<sequence>MFCHLISPSCAATILPPLHPQTLVQQIPLCSSFETHSPRRIDATFYRCISILSKICLQHRHLMAPLIIEGESLCLQPQMEPYTDV</sequence>
<reference evidence="1 2" key="2">
    <citation type="journal article" date="2018" name="Plant J.">
        <title>The Physcomitrella patens chromosome-scale assembly reveals moss genome structure and evolution.</title>
        <authorList>
            <person name="Lang D."/>
            <person name="Ullrich K.K."/>
            <person name="Murat F."/>
            <person name="Fuchs J."/>
            <person name="Jenkins J."/>
            <person name="Haas F.B."/>
            <person name="Piednoel M."/>
            <person name="Gundlach H."/>
            <person name="Van Bel M."/>
            <person name="Meyberg R."/>
            <person name="Vives C."/>
            <person name="Morata J."/>
            <person name="Symeonidi A."/>
            <person name="Hiss M."/>
            <person name="Muchero W."/>
            <person name="Kamisugi Y."/>
            <person name="Saleh O."/>
            <person name="Blanc G."/>
            <person name="Decker E.L."/>
            <person name="van Gessel N."/>
            <person name="Grimwood J."/>
            <person name="Hayes R.D."/>
            <person name="Graham S.W."/>
            <person name="Gunter L.E."/>
            <person name="McDaniel S.F."/>
            <person name="Hoernstein S.N.W."/>
            <person name="Larsson A."/>
            <person name="Li F.W."/>
            <person name="Perroud P.F."/>
            <person name="Phillips J."/>
            <person name="Ranjan P."/>
            <person name="Rokshar D.S."/>
            <person name="Rothfels C.J."/>
            <person name="Schneider L."/>
            <person name="Shu S."/>
            <person name="Stevenson D.W."/>
            <person name="Thummler F."/>
            <person name="Tillich M."/>
            <person name="Villarreal Aguilar J.C."/>
            <person name="Widiez T."/>
            <person name="Wong G.K."/>
            <person name="Wymore A."/>
            <person name="Zhang Y."/>
            <person name="Zimmer A.D."/>
            <person name="Quatrano R.S."/>
            <person name="Mayer K.F.X."/>
            <person name="Goodstein D."/>
            <person name="Casacuberta J.M."/>
            <person name="Vandepoele K."/>
            <person name="Reski R."/>
            <person name="Cuming A.C."/>
            <person name="Tuskan G.A."/>
            <person name="Maumus F."/>
            <person name="Salse J."/>
            <person name="Schmutz J."/>
            <person name="Rensing S.A."/>
        </authorList>
    </citation>
    <scope>NUCLEOTIDE SEQUENCE [LARGE SCALE GENOMIC DNA]</scope>
    <source>
        <strain evidence="1 2">cv. Gransden 2004</strain>
    </source>
</reference>
<organism evidence="1 2">
    <name type="scientific">Physcomitrium patens</name>
    <name type="common">Spreading-leaved earth moss</name>
    <name type="synonym">Physcomitrella patens</name>
    <dbReference type="NCBI Taxonomy" id="3218"/>
    <lineage>
        <taxon>Eukaryota</taxon>
        <taxon>Viridiplantae</taxon>
        <taxon>Streptophyta</taxon>
        <taxon>Embryophyta</taxon>
        <taxon>Bryophyta</taxon>
        <taxon>Bryophytina</taxon>
        <taxon>Bryopsida</taxon>
        <taxon>Funariidae</taxon>
        <taxon>Funariales</taxon>
        <taxon>Funariaceae</taxon>
        <taxon>Physcomitrium</taxon>
    </lineage>
</organism>
<keyword evidence="2" id="KW-1185">Reference proteome</keyword>
<accession>A0A7I3ZA18</accession>
<reference evidence="1 2" key="1">
    <citation type="journal article" date="2008" name="Science">
        <title>The Physcomitrella genome reveals evolutionary insights into the conquest of land by plants.</title>
        <authorList>
            <person name="Rensing S."/>
            <person name="Lang D."/>
            <person name="Zimmer A."/>
            <person name="Terry A."/>
            <person name="Salamov A."/>
            <person name="Shapiro H."/>
            <person name="Nishiyama T."/>
            <person name="Perroud P.-F."/>
            <person name="Lindquist E."/>
            <person name="Kamisugi Y."/>
            <person name="Tanahashi T."/>
            <person name="Sakakibara K."/>
            <person name="Fujita T."/>
            <person name="Oishi K."/>
            <person name="Shin-I T."/>
            <person name="Kuroki Y."/>
            <person name="Toyoda A."/>
            <person name="Suzuki Y."/>
            <person name="Hashimoto A."/>
            <person name="Yamaguchi K."/>
            <person name="Sugano A."/>
            <person name="Kohara Y."/>
            <person name="Fujiyama A."/>
            <person name="Anterola A."/>
            <person name="Aoki S."/>
            <person name="Ashton N."/>
            <person name="Barbazuk W.B."/>
            <person name="Barker E."/>
            <person name="Bennetzen J."/>
            <person name="Bezanilla M."/>
            <person name="Blankenship R."/>
            <person name="Cho S.H."/>
            <person name="Dutcher S."/>
            <person name="Estelle M."/>
            <person name="Fawcett J.A."/>
            <person name="Gundlach H."/>
            <person name="Hanada K."/>
            <person name="Heyl A."/>
            <person name="Hicks K.A."/>
            <person name="Hugh J."/>
            <person name="Lohr M."/>
            <person name="Mayer K."/>
            <person name="Melkozernov A."/>
            <person name="Murata T."/>
            <person name="Nelson D."/>
            <person name="Pils B."/>
            <person name="Prigge M."/>
            <person name="Reiss B."/>
            <person name="Renner T."/>
            <person name="Rombauts S."/>
            <person name="Rushton P."/>
            <person name="Sanderfoot A."/>
            <person name="Schween G."/>
            <person name="Shiu S.-H."/>
            <person name="Stueber K."/>
            <person name="Theodoulou F.L."/>
            <person name="Tu H."/>
            <person name="Van de Peer Y."/>
            <person name="Verrier P.J."/>
            <person name="Waters E."/>
            <person name="Wood A."/>
            <person name="Yang L."/>
            <person name="Cove D."/>
            <person name="Cuming A."/>
            <person name="Hasebe M."/>
            <person name="Lucas S."/>
            <person name="Mishler D.B."/>
            <person name="Reski R."/>
            <person name="Grigoriev I."/>
            <person name="Quatrano R.S."/>
            <person name="Boore J.L."/>
        </authorList>
    </citation>
    <scope>NUCLEOTIDE SEQUENCE [LARGE SCALE GENOMIC DNA]</scope>
    <source>
        <strain evidence="1 2">cv. Gransden 2004</strain>
    </source>
</reference>
<dbReference type="AlphaFoldDB" id="A0A7I3ZA18"/>